<dbReference type="CDD" id="cd08512">
    <property type="entry name" value="PBP2_NikA_DppA_OppA_like_7"/>
    <property type="match status" value="1"/>
</dbReference>
<dbReference type="Gene3D" id="3.90.76.10">
    <property type="entry name" value="Dipeptide-binding Protein, Domain 1"/>
    <property type="match status" value="1"/>
</dbReference>
<feature type="signal peptide" evidence="5">
    <location>
        <begin position="1"/>
        <end position="50"/>
    </location>
</feature>
<feature type="chain" id="PRO_5032332515" evidence="5">
    <location>
        <begin position="51"/>
        <end position="567"/>
    </location>
</feature>
<dbReference type="GO" id="GO:1904680">
    <property type="term" value="F:peptide transmembrane transporter activity"/>
    <property type="evidence" value="ECO:0007669"/>
    <property type="project" value="TreeGrafter"/>
</dbReference>
<comment type="subcellular location">
    <subcellularLocation>
        <location evidence="1">Cell envelope</location>
    </subcellularLocation>
</comment>
<evidence type="ECO:0000259" key="6">
    <source>
        <dbReference type="Pfam" id="PF00496"/>
    </source>
</evidence>
<evidence type="ECO:0000313" key="8">
    <source>
        <dbReference type="Proteomes" id="UP000183569"/>
    </source>
</evidence>
<dbReference type="Gene3D" id="3.10.105.10">
    <property type="entry name" value="Dipeptide-binding Protein, Domain 3"/>
    <property type="match status" value="1"/>
</dbReference>
<evidence type="ECO:0000256" key="5">
    <source>
        <dbReference type="SAM" id="SignalP"/>
    </source>
</evidence>
<dbReference type="GO" id="GO:0043190">
    <property type="term" value="C:ATP-binding cassette (ABC) transporter complex"/>
    <property type="evidence" value="ECO:0007669"/>
    <property type="project" value="InterPro"/>
</dbReference>
<dbReference type="GO" id="GO:0015833">
    <property type="term" value="P:peptide transport"/>
    <property type="evidence" value="ECO:0007669"/>
    <property type="project" value="TreeGrafter"/>
</dbReference>
<dbReference type="PANTHER" id="PTHR30290">
    <property type="entry name" value="PERIPLASMIC BINDING COMPONENT OF ABC TRANSPORTER"/>
    <property type="match status" value="1"/>
</dbReference>
<reference evidence="7 8" key="1">
    <citation type="submission" date="2016-10" db="EMBL/GenBank/DDBJ databases">
        <authorList>
            <person name="Varghese N."/>
            <person name="Submissions S."/>
        </authorList>
    </citation>
    <scope>NUCLEOTIDE SEQUENCE [LARGE SCALE GENOMIC DNA]</scope>
    <source>
        <strain evidence="7 8">CGMCC 1.12102</strain>
    </source>
</reference>
<dbReference type="GO" id="GO:0030288">
    <property type="term" value="C:outer membrane-bounded periplasmic space"/>
    <property type="evidence" value="ECO:0007669"/>
    <property type="project" value="UniProtKB-ARBA"/>
</dbReference>
<keyword evidence="4 5" id="KW-0732">Signal</keyword>
<feature type="domain" description="Solute-binding protein family 5" evidence="6">
    <location>
        <begin position="100"/>
        <end position="469"/>
    </location>
</feature>
<sequence length="567" mass="63119">MPGGDDFRATQADFRQNVLYKRYAQMKKTSLAGACLLALSLMMGSGAALAKTPPDQLIIGMNMNNLLTLDPAAMTGNEVVGIVVNLYDSLVELDPNELTNVKPALAESWDISPDGKTLTFHLRNNVTFHSGNPLTAQDVVWSMRRLLHLNLAQASVWKSYGFSKKNIDQQVSAPDDNTVQIRLPKPNDPQLVIYSLGALGNLGVLDSKTVQSHEVNGDWGNRWLTTNEAGSGPFMLETWQAKDVLRMKRNPDYWREEPKLSRVVLRHFQESQTLRLMLAKGDLDIANNMAVSDINALRKDPNVTVEAVQKGTVYYVAMSMKEPHFANPKVREAVRYLIDYQGINKALMPGYGVLHQRPIKAGMPSTLPDPGYRLDIPRAKKLLAEAGYPQGFDTTLRVLADQPFLNIAIAVQSTLMQAGINAKIVTGTGNQIYGAMRERKFEMLVGRGGSGVEPHPHSSLRALVYNPDNSDEARLTNFQGWRTSFYDKPLNEMIDNALLERDPEKQKADYQQIQLRYDQLIPALIPLSQMVDSVVVRNEVKNFQSHPSATTFLRDVYKVPATGGEKG</sequence>
<dbReference type="AlphaFoldDB" id="A0A1G4YGX9"/>
<proteinExistence type="inferred from homology"/>
<dbReference type="Pfam" id="PF00496">
    <property type="entry name" value="SBP_bac_5"/>
    <property type="match status" value="1"/>
</dbReference>
<evidence type="ECO:0000256" key="2">
    <source>
        <dbReference type="ARBA" id="ARBA00005695"/>
    </source>
</evidence>
<evidence type="ECO:0000256" key="3">
    <source>
        <dbReference type="ARBA" id="ARBA00022448"/>
    </source>
</evidence>
<dbReference type="EMBL" id="FMUI01000007">
    <property type="protein sequence ID" value="SCX52693.1"/>
    <property type="molecule type" value="Genomic_DNA"/>
</dbReference>
<evidence type="ECO:0000313" key="7">
    <source>
        <dbReference type="EMBL" id="SCX52693.1"/>
    </source>
</evidence>
<gene>
    <name evidence="7" type="ORF">SAMN02927897_02743</name>
</gene>
<evidence type="ECO:0000256" key="4">
    <source>
        <dbReference type="ARBA" id="ARBA00022729"/>
    </source>
</evidence>
<evidence type="ECO:0000256" key="1">
    <source>
        <dbReference type="ARBA" id="ARBA00004196"/>
    </source>
</evidence>
<name>A0A1G4YGX9_9ENTR</name>
<keyword evidence="3" id="KW-0813">Transport</keyword>
<dbReference type="PIRSF" id="PIRSF002741">
    <property type="entry name" value="MppA"/>
    <property type="match status" value="1"/>
</dbReference>
<dbReference type="InterPro" id="IPR039424">
    <property type="entry name" value="SBP_5"/>
</dbReference>
<dbReference type="Proteomes" id="UP000183569">
    <property type="component" value="Unassembled WGS sequence"/>
</dbReference>
<dbReference type="InterPro" id="IPR030678">
    <property type="entry name" value="Peptide/Ni-bd"/>
</dbReference>
<dbReference type="Gene3D" id="3.40.190.10">
    <property type="entry name" value="Periplasmic binding protein-like II"/>
    <property type="match status" value="1"/>
</dbReference>
<dbReference type="PANTHER" id="PTHR30290:SF10">
    <property type="entry name" value="PERIPLASMIC OLIGOPEPTIDE-BINDING PROTEIN-RELATED"/>
    <property type="match status" value="1"/>
</dbReference>
<comment type="similarity">
    <text evidence="2">Belongs to the bacterial solute-binding protein 5 family.</text>
</comment>
<dbReference type="SUPFAM" id="SSF53850">
    <property type="entry name" value="Periplasmic binding protein-like II"/>
    <property type="match status" value="1"/>
</dbReference>
<accession>A0A1G4YGX9</accession>
<comment type="caution">
    <text evidence="7">The sequence shown here is derived from an EMBL/GenBank/DDBJ whole genome shotgun (WGS) entry which is preliminary data.</text>
</comment>
<protein>
    <submittedName>
        <fullName evidence="7">Peptide/nickel transport system substrate-binding protein</fullName>
    </submittedName>
</protein>
<dbReference type="InterPro" id="IPR000914">
    <property type="entry name" value="SBP_5_dom"/>
</dbReference>
<organism evidence="7 8">
    <name type="scientific">Kosakonia sacchari</name>
    <dbReference type="NCBI Taxonomy" id="1158459"/>
    <lineage>
        <taxon>Bacteria</taxon>
        <taxon>Pseudomonadati</taxon>
        <taxon>Pseudomonadota</taxon>
        <taxon>Gammaproteobacteria</taxon>
        <taxon>Enterobacterales</taxon>
        <taxon>Enterobacteriaceae</taxon>
        <taxon>Kosakonia</taxon>
    </lineage>
</organism>